<evidence type="ECO:0000313" key="3">
    <source>
        <dbReference type="Proteomes" id="UP001596492"/>
    </source>
</evidence>
<dbReference type="Pfam" id="PF11233">
    <property type="entry name" value="DUF3035"/>
    <property type="match status" value="1"/>
</dbReference>
<feature type="signal peptide" evidence="1">
    <location>
        <begin position="1"/>
        <end position="18"/>
    </location>
</feature>
<accession>A0ABW2IJ06</accession>
<dbReference type="RefSeq" id="WP_382166309.1">
    <property type="nucleotide sequence ID" value="NZ_JBHTBR010000002.1"/>
</dbReference>
<feature type="chain" id="PRO_5045181981" evidence="1">
    <location>
        <begin position="19"/>
        <end position="173"/>
    </location>
</feature>
<sequence>MKKTVLGLTAAISVAAMTATGCSSSGTNAPDEFRVVRKAPLSVPPEYNLRPPATGESIPVELQRDDQARAILFGERLGGQASEGERLLVRKAGGEAIDAKVRAQVDYDATGTLRKSEGLSDKILFFKGNDEKALVLDPENEAARLEQELIDNATGGDDVIIKRRAGDSKLPGL</sequence>
<gene>
    <name evidence="2" type="ORF">ACFQS8_05770</name>
</gene>
<protein>
    <submittedName>
        <fullName evidence="2">DUF3035 domain-containing protein</fullName>
    </submittedName>
</protein>
<keyword evidence="3" id="KW-1185">Reference proteome</keyword>
<organism evidence="2 3">
    <name type="scientific">Hirschia litorea</name>
    <dbReference type="NCBI Taxonomy" id="1199156"/>
    <lineage>
        <taxon>Bacteria</taxon>
        <taxon>Pseudomonadati</taxon>
        <taxon>Pseudomonadota</taxon>
        <taxon>Alphaproteobacteria</taxon>
        <taxon>Hyphomonadales</taxon>
        <taxon>Hyphomonadaceae</taxon>
        <taxon>Hirschia</taxon>
    </lineage>
</organism>
<dbReference type="InterPro" id="IPR021395">
    <property type="entry name" value="DUF3035"/>
</dbReference>
<dbReference type="EMBL" id="JBHTBR010000002">
    <property type="protein sequence ID" value="MFC7291115.1"/>
    <property type="molecule type" value="Genomic_DNA"/>
</dbReference>
<keyword evidence="1" id="KW-0732">Signal</keyword>
<dbReference type="Proteomes" id="UP001596492">
    <property type="component" value="Unassembled WGS sequence"/>
</dbReference>
<dbReference type="PROSITE" id="PS51257">
    <property type="entry name" value="PROKAR_LIPOPROTEIN"/>
    <property type="match status" value="1"/>
</dbReference>
<proteinExistence type="predicted"/>
<evidence type="ECO:0000256" key="1">
    <source>
        <dbReference type="SAM" id="SignalP"/>
    </source>
</evidence>
<comment type="caution">
    <text evidence="2">The sequence shown here is derived from an EMBL/GenBank/DDBJ whole genome shotgun (WGS) entry which is preliminary data.</text>
</comment>
<evidence type="ECO:0000313" key="2">
    <source>
        <dbReference type="EMBL" id="MFC7291115.1"/>
    </source>
</evidence>
<name>A0ABW2IJ06_9PROT</name>
<reference evidence="3" key="1">
    <citation type="journal article" date="2019" name="Int. J. Syst. Evol. Microbiol.">
        <title>The Global Catalogue of Microorganisms (GCM) 10K type strain sequencing project: providing services to taxonomists for standard genome sequencing and annotation.</title>
        <authorList>
            <consortium name="The Broad Institute Genomics Platform"/>
            <consortium name="The Broad Institute Genome Sequencing Center for Infectious Disease"/>
            <person name="Wu L."/>
            <person name="Ma J."/>
        </authorList>
    </citation>
    <scope>NUCLEOTIDE SEQUENCE [LARGE SCALE GENOMIC DNA]</scope>
    <source>
        <strain evidence="3">CCUG 51308</strain>
    </source>
</reference>